<keyword evidence="5 7" id="KW-0472">Membrane</keyword>
<dbReference type="PANTHER" id="PTHR30572:SF4">
    <property type="entry name" value="ABC TRANSPORTER PERMEASE YTRF"/>
    <property type="match status" value="1"/>
</dbReference>
<dbReference type="OrthoDB" id="3223244at2"/>
<evidence type="ECO:0000256" key="2">
    <source>
        <dbReference type="ARBA" id="ARBA00022475"/>
    </source>
</evidence>
<feature type="transmembrane region" description="Helical" evidence="7">
    <location>
        <begin position="293"/>
        <end position="315"/>
    </location>
</feature>
<dbReference type="InterPro" id="IPR050250">
    <property type="entry name" value="Macrolide_Exporter_MacB"/>
</dbReference>
<feature type="transmembrane region" description="Helical" evidence="7">
    <location>
        <begin position="698"/>
        <end position="718"/>
    </location>
</feature>
<dbReference type="PANTHER" id="PTHR30572">
    <property type="entry name" value="MEMBRANE COMPONENT OF TRANSPORTER-RELATED"/>
    <property type="match status" value="1"/>
</dbReference>
<keyword evidence="3 7" id="KW-0812">Transmembrane</keyword>
<feature type="domain" description="ABC3 transporter permease C-terminal" evidence="8">
    <location>
        <begin position="250"/>
        <end position="368"/>
    </location>
</feature>
<dbReference type="GO" id="GO:0005886">
    <property type="term" value="C:plasma membrane"/>
    <property type="evidence" value="ECO:0007669"/>
    <property type="project" value="UniProtKB-SubCell"/>
</dbReference>
<comment type="subcellular location">
    <subcellularLocation>
        <location evidence="1">Cell membrane</location>
        <topology evidence="1">Multi-pass membrane protein</topology>
    </subcellularLocation>
</comment>
<evidence type="ECO:0000256" key="1">
    <source>
        <dbReference type="ARBA" id="ARBA00004651"/>
    </source>
</evidence>
<organism evidence="9 10">
    <name type="scientific">Actinomadura rubrisoli</name>
    <dbReference type="NCBI Taxonomy" id="2530368"/>
    <lineage>
        <taxon>Bacteria</taxon>
        <taxon>Bacillati</taxon>
        <taxon>Actinomycetota</taxon>
        <taxon>Actinomycetes</taxon>
        <taxon>Streptosporangiales</taxon>
        <taxon>Thermomonosporaceae</taxon>
        <taxon>Actinomadura</taxon>
    </lineage>
</organism>
<feature type="domain" description="ABC3 transporter permease C-terminal" evidence="8">
    <location>
        <begin position="698"/>
        <end position="816"/>
    </location>
</feature>
<accession>A0A4V2YSW3</accession>
<comment type="similarity">
    <text evidence="6">Belongs to the ABC-4 integral membrane protein family.</text>
</comment>
<dbReference type="RefSeq" id="WP_131901303.1">
    <property type="nucleotide sequence ID" value="NZ_SMKU01000288.1"/>
</dbReference>
<dbReference type="Proteomes" id="UP000294513">
    <property type="component" value="Unassembled WGS sequence"/>
</dbReference>
<evidence type="ECO:0000313" key="10">
    <source>
        <dbReference type="Proteomes" id="UP000294513"/>
    </source>
</evidence>
<evidence type="ECO:0000259" key="8">
    <source>
        <dbReference type="Pfam" id="PF02687"/>
    </source>
</evidence>
<dbReference type="GO" id="GO:0022857">
    <property type="term" value="F:transmembrane transporter activity"/>
    <property type="evidence" value="ECO:0007669"/>
    <property type="project" value="TreeGrafter"/>
</dbReference>
<keyword evidence="4 7" id="KW-1133">Transmembrane helix</keyword>
<feature type="transmembrane region" description="Helical" evidence="7">
    <location>
        <begin position="739"/>
        <end position="772"/>
    </location>
</feature>
<protein>
    <submittedName>
        <fullName evidence="9">ABC transporter permease</fullName>
    </submittedName>
</protein>
<dbReference type="Pfam" id="PF02687">
    <property type="entry name" value="FtsX"/>
    <property type="match status" value="2"/>
</dbReference>
<feature type="transmembrane region" description="Helical" evidence="7">
    <location>
        <begin position="248"/>
        <end position="272"/>
    </location>
</feature>
<evidence type="ECO:0000256" key="5">
    <source>
        <dbReference type="ARBA" id="ARBA00023136"/>
    </source>
</evidence>
<evidence type="ECO:0000256" key="7">
    <source>
        <dbReference type="SAM" id="Phobius"/>
    </source>
</evidence>
<feature type="transmembrane region" description="Helical" evidence="7">
    <location>
        <begin position="473"/>
        <end position="493"/>
    </location>
</feature>
<keyword evidence="2" id="KW-1003">Cell membrane</keyword>
<feature type="transmembrane region" description="Helical" evidence="7">
    <location>
        <begin position="784"/>
        <end position="806"/>
    </location>
</feature>
<proteinExistence type="inferred from homology"/>
<feature type="transmembrane region" description="Helical" evidence="7">
    <location>
        <begin position="342"/>
        <end position="362"/>
    </location>
</feature>
<dbReference type="EMBL" id="SMKU01000288">
    <property type="protein sequence ID" value="TDD71467.1"/>
    <property type="molecule type" value="Genomic_DNA"/>
</dbReference>
<evidence type="ECO:0000313" key="9">
    <source>
        <dbReference type="EMBL" id="TDD71467.1"/>
    </source>
</evidence>
<evidence type="ECO:0000256" key="3">
    <source>
        <dbReference type="ARBA" id="ARBA00022692"/>
    </source>
</evidence>
<comment type="caution">
    <text evidence="9">The sequence shown here is derived from an EMBL/GenBank/DDBJ whole genome shotgun (WGS) entry which is preliminary data.</text>
</comment>
<reference evidence="9 10" key="1">
    <citation type="submission" date="2019-03" db="EMBL/GenBank/DDBJ databases">
        <title>Draft genome sequences of novel Actinobacteria.</title>
        <authorList>
            <person name="Sahin N."/>
            <person name="Ay H."/>
            <person name="Saygin H."/>
        </authorList>
    </citation>
    <scope>NUCLEOTIDE SEQUENCE [LARGE SCALE GENOMIC DNA]</scope>
    <source>
        <strain evidence="9 10">H3C3</strain>
    </source>
</reference>
<keyword evidence="10" id="KW-1185">Reference proteome</keyword>
<dbReference type="InterPro" id="IPR003838">
    <property type="entry name" value="ABC3_permease_C"/>
</dbReference>
<gene>
    <name evidence="9" type="ORF">E1298_35780</name>
</gene>
<name>A0A4V2YSW3_9ACTN</name>
<evidence type="ECO:0000256" key="6">
    <source>
        <dbReference type="ARBA" id="ARBA00038076"/>
    </source>
</evidence>
<sequence length="824" mass="84012">MLRVAWWTLRARWAGFAGSFAALALGVGLVATMGLVLAAASGTPERGPQRYAAAPAVVRGDSRLTVPTPHGPASRTLESARPVPDALAAEVARTGRTVKDRVFLAALAGTGGDGDLPQVGRPWPAAAAAPYTLVAGRAPARDGEIVVGGGARPGSHVTVLTAGRPHDYLVTGVARPAGPRFEAPVFFTGAEAARLSPAVDALIAYGPPDAVREAVSGRAEVLTGGARRRADPEPGRDRKVLANIQVTLGIAAGVAGFVAVFIVASTFAFGVAQRRREFALLRMVGSTPRQVRRMVFAEAWLVAVAGGAAGCAIAPPLAPRLADWMIAREMAPPWFTVPLSPWPLVIAFAGGLVVAMSGVQAASWRAGRVRPTEALGEAAADRRAMTPARWLAGAGLLGGGLVTLVSIAATDPVSAANRKSFTPVVMMLVGGFALLAPVIVRPVARLVSWPLARGGGAGGMLVRQNALTAVRRTAATAAPVLIAAGFTAAMLGASSTISATQGARLRDRLTADLIVTARDAPALGQDVVRRLRAVPGVEATPLASTTMYTTGDGSALPELDVQTADLDVLPRVLDLPVASGSLTGLGDGDIVVTEDAEHRAGERIRAWRADGTPVSLRVAAVLKDGSVGADAYAAPAQAPRALPGQVLVRFRPGTDANTVGAAVRAAVRGTDARIVPAAGWASAIEGEQQHNGRLGMRIVLGLSVLYCAIAIANTLVMSTLARRRELALMRLSGATKGQVLLTVAAECVLSVAVGLVLAAAAAAVGLLGLLAALQRLPGGATPSVPFAAIGEVAAACAAVAVLAAVLSARFALRPPPIDLAAARE</sequence>
<feature type="transmembrane region" description="Helical" evidence="7">
    <location>
        <begin position="421"/>
        <end position="440"/>
    </location>
</feature>
<dbReference type="AlphaFoldDB" id="A0A4V2YSW3"/>
<evidence type="ECO:0000256" key="4">
    <source>
        <dbReference type="ARBA" id="ARBA00022989"/>
    </source>
</evidence>
<feature type="transmembrane region" description="Helical" evidence="7">
    <location>
        <begin position="390"/>
        <end position="409"/>
    </location>
</feature>